<dbReference type="PANTHER" id="PTHR24148:SF73">
    <property type="entry name" value="HET DOMAIN PROTEIN (AFU_ORTHOLOGUE AFUA_8G01020)"/>
    <property type="match status" value="1"/>
</dbReference>
<dbReference type="InterPro" id="IPR052895">
    <property type="entry name" value="HetReg/Transcr_Mod"/>
</dbReference>
<dbReference type="Pfam" id="PF06985">
    <property type="entry name" value="HET"/>
    <property type="match status" value="1"/>
</dbReference>
<protein>
    <submittedName>
        <fullName evidence="2">Heterokaryon incompatibility</fullName>
    </submittedName>
</protein>
<dbReference type="STRING" id="1231657.A0A1Y1Z9U3"/>
<reference evidence="2 3" key="1">
    <citation type="submission" date="2016-07" db="EMBL/GenBank/DDBJ databases">
        <title>Pervasive Adenine N6-methylation of Active Genes in Fungi.</title>
        <authorList>
            <consortium name="DOE Joint Genome Institute"/>
            <person name="Mondo S.J."/>
            <person name="Dannebaum R.O."/>
            <person name="Kuo R.C."/>
            <person name="Labutti K."/>
            <person name="Haridas S."/>
            <person name="Kuo A."/>
            <person name="Salamov A."/>
            <person name="Ahrendt S.R."/>
            <person name="Lipzen A."/>
            <person name="Sullivan W."/>
            <person name="Andreopoulos W.B."/>
            <person name="Clum A."/>
            <person name="Lindquist E."/>
            <person name="Daum C."/>
            <person name="Ramamoorthy G.K."/>
            <person name="Gryganskyi A."/>
            <person name="Culley D."/>
            <person name="Magnuson J.K."/>
            <person name="James T.Y."/>
            <person name="O'Malley M.A."/>
            <person name="Stajich J.E."/>
            <person name="Spatafora J.W."/>
            <person name="Visel A."/>
            <person name="Grigoriev I.V."/>
        </authorList>
    </citation>
    <scope>NUCLEOTIDE SEQUENCE [LARGE SCALE GENOMIC DNA]</scope>
    <source>
        <strain evidence="2 3">CBS 115471</strain>
    </source>
</reference>
<proteinExistence type="predicted"/>
<dbReference type="EMBL" id="MCFA01000112">
    <property type="protein sequence ID" value="ORY07048.1"/>
    <property type="molecule type" value="Genomic_DNA"/>
</dbReference>
<evidence type="ECO:0000259" key="1">
    <source>
        <dbReference type="Pfam" id="PF06985"/>
    </source>
</evidence>
<keyword evidence="3" id="KW-1185">Reference proteome</keyword>
<feature type="non-terminal residue" evidence="2">
    <location>
        <position position="162"/>
    </location>
</feature>
<dbReference type="PANTHER" id="PTHR24148">
    <property type="entry name" value="ANKYRIN REPEAT DOMAIN-CONTAINING PROTEIN 39 HOMOLOG-RELATED"/>
    <property type="match status" value="1"/>
</dbReference>
<accession>A0A1Y1Z9U3</accession>
<organism evidence="2 3">
    <name type="scientific">Clohesyomyces aquaticus</name>
    <dbReference type="NCBI Taxonomy" id="1231657"/>
    <lineage>
        <taxon>Eukaryota</taxon>
        <taxon>Fungi</taxon>
        <taxon>Dikarya</taxon>
        <taxon>Ascomycota</taxon>
        <taxon>Pezizomycotina</taxon>
        <taxon>Dothideomycetes</taxon>
        <taxon>Pleosporomycetidae</taxon>
        <taxon>Pleosporales</taxon>
        <taxon>Lindgomycetaceae</taxon>
        <taxon>Clohesyomyces</taxon>
    </lineage>
</organism>
<dbReference type="AlphaFoldDB" id="A0A1Y1Z9U3"/>
<name>A0A1Y1Z9U3_9PLEO</name>
<feature type="domain" description="Heterokaryon incompatibility" evidence="1">
    <location>
        <begin position="16"/>
        <end position="162"/>
    </location>
</feature>
<feature type="non-terminal residue" evidence="2">
    <location>
        <position position="1"/>
    </location>
</feature>
<dbReference type="InterPro" id="IPR010730">
    <property type="entry name" value="HET"/>
</dbReference>
<gene>
    <name evidence="2" type="ORF">BCR34DRAFT_441903</name>
</gene>
<evidence type="ECO:0000313" key="2">
    <source>
        <dbReference type="EMBL" id="ORY07048.1"/>
    </source>
</evidence>
<sequence>LECRLSRLSLNSAPAFIAISYTWEVALPLVSVTLNGHEFSIRENLHSALRQFNTSAPGAYFWVDAICIDQTCVPERNTQVPLMKDIYSTASRGWVWLGDGTHRTRTLVSMLYDIKYLQEAQDPQHDMDLIGYLDPLLHSLENEKEEWILLLLRPWFNRTWIL</sequence>
<evidence type="ECO:0000313" key="3">
    <source>
        <dbReference type="Proteomes" id="UP000193144"/>
    </source>
</evidence>
<dbReference type="Proteomes" id="UP000193144">
    <property type="component" value="Unassembled WGS sequence"/>
</dbReference>
<dbReference type="OrthoDB" id="3773119at2759"/>
<comment type="caution">
    <text evidence="2">The sequence shown here is derived from an EMBL/GenBank/DDBJ whole genome shotgun (WGS) entry which is preliminary data.</text>
</comment>